<dbReference type="PANTHER" id="PTHR38166:SF1">
    <property type="entry name" value="C2H2-TYPE DOMAIN-CONTAINING PROTEIN"/>
    <property type="match status" value="1"/>
</dbReference>
<gene>
    <name evidence="2" type="ORF">FSUBG_10669</name>
</gene>
<protein>
    <recommendedName>
        <fullName evidence="4">C2H2-type domain-containing protein</fullName>
    </recommendedName>
</protein>
<evidence type="ECO:0000313" key="3">
    <source>
        <dbReference type="Proteomes" id="UP000547976"/>
    </source>
</evidence>
<organism evidence="2 3">
    <name type="scientific">Gibberella subglutinans</name>
    <name type="common">Fusarium subglutinans</name>
    <dbReference type="NCBI Taxonomy" id="42677"/>
    <lineage>
        <taxon>Eukaryota</taxon>
        <taxon>Fungi</taxon>
        <taxon>Dikarya</taxon>
        <taxon>Ascomycota</taxon>
        <taxon>Pezizomycotina</taxon>
        <taxon>Sordariomycetes</taxon>
        <taxon>Hypocreomycetidae</taxon>
        <taxon>Hypocreales</taxon>
        <taxon>Nectriaceae</taxon>
        <taxon>Fusarium</taxon>
        <taxon>Fusarium fujikuroi species complex</taxon>
    </lineage>
</organism>
<sequence>MGHPISDISPEHNRNASTISALPISPQLYAGMGGSIQHMKAEMKLEPPVLGLQTNQDPINLMKRPAEGSSAPQKKSRKTKSHNDVEESDRDRDYYSGSGEVEKKKEETFACPFYRKDPVRFLECISLRMVTISIVKQHLKRRHAANLLCSVCKQGFPSQKLFEDHLQKGTCSRSVIDGSDTIPPHILEALKLRSDRRISSAAQWEDIYVLIFGTLDTKPKPFLDGIAKEMTGIIRDIWRHDGSRIVSKSVQERGLPATPGQLLDLLPELLDKVEDRFENKPLKQESDEPLPNIKGAMTENNIRVRDDSYQGSTTLDHCPDPGFYASDLDSISNSAFLPSDFLKSMSVTSYNCDPRSVEEAFELEETDSECVTTSFAAHTEGLVCMTAFDPADHPYDIFQQGPLSQTAGTEIYQDWPGLSYDYSLDFLEE</sequence>
<keyword evidence="3" id="KW-1185">Reference proteome</keyword>
<proteinExistence type="predicted"/>
<dbReference type="RefSeq" id="XP_036533884.1">
    <property type="nucleotide sequence ID" value="XM_036675269.1"/>
</dbReference>
<evidence type="ECO:0000256" key="1">
    <source>
        <dbReference type="SAM" id="MobiDB-lite"/>
    </source>
</evidence>
<dbReference type="OrthoDB" id="3521097at2759"/>
<feature type="region of interest" description="Disordered" evidence="1">
    <location>
        <begin position="60"/>
        <end position="99"/>
    </location>
</feature>
<name>A0A8H5LDE2_GIBSU</name>
<dbReference type="AlphaFoldDB" id="A0A8H5LDE2"/>
<evidence type="ECO:0000313" key="2">
    <source>
        <dbReference type="EMBL" id="KAF5590940.1"/>
    </source>
</evidence>
<dbReference type="EMBL" id="JAAOAV010000187">
    <property type="protein sequence ID" value="KAF5590940.1"/>
    <property type="molecule type" value="Genomic_DNA"/>
</dbReference>
<evidence type="ECO:0008006" key="4">
    <source>
        <dbReference type="Google" id="ProtNLM"/>
    </source>
</evidence>
<dbReference type="PANTHER" id="PTHR38166">
    <property type="entry name" value="C2H2-TYPE DOMAIN-CONTAINING PROTEIN-RELATED"/>
    <property type="match status" value="1"/>
</dbReference>
<dbReference type="GeneID" id="59309987"/>
<comment type="caution">
    <text evidence="2">The sequence shown here is derived from an EMBL/GenBank/DDBJ whole genome shotgun (WGS) entry which is preliminary data.</text>
</comment>
<dbReference type="Proteomes" id="UP000547976">
    <property type="component" value="Unassembled WGS sequence"/>
</dbReference>
<reference evidence="2 3" key="1">
    <citation type="submission" date="2020-05" db="EMBL/GenBank/DDBJ databases">
        <title>Identification and distribution of gene clusters putatively required for synthesis of sphingolipid metabolism inhibitors in phylogenetically diverse species of the filamentous fungus Fusarium.</title>
        <authorList>
            <person name="Kim H.-S."/>
            <person name="Busman M."/>
            <person name="Brown D.W."/>
            <person name="Divon H."/>
            <person name="Uhlig S."/>
            <person name="Proctor R.H."/>
        </authorList>
    </citation>
    <scope>NUCLEOTIDE SEQUENCE [LARGE SCALE GENOMIC DNA]</scope>
    <source>
        <strain evidence="2 3">NRRL 66333</strain>
    </source>
</reference>
<accession>A0A8H5LDE2</accession>
<feature type="compositionally biased region" description="Basic and acidic residues" evidence="1">
    <location>
        <begin position="81"/>
        <end position="99"/>
    </location>
</feature>